<name>A0A6S9QEI2_CHRCT</name>
<dbReference type="EMBL" id="HBIZ01004719">
    <property type="protein sequence ID" value="CAE0750067.1"/>
    <property type="molecule type" value="Transcribed_RNA"/>
</dbReference>
<proteinExistence type="predicted"/>
<evidence type="ECO:0000256" key="1">
    <source>
        <dbReference type="SAM" id="MobiDB-lite"/>
    </source>
</evidence>
<feature type="region of interest" description="Disordered" evidence="1">
    <location>
        <begin position="375"/>
        <end position="404"/>
    </location>
</feature>
<dbReference type="InterPro" id="IPR027417">
    <property type="entry name" value="P-loop_NTPase"/>
</dbReference>
<dbReference type="SUPFAM" id="SSF52540">
    <property type="entry name" value="P-loop containing nucleoside triphosphate hydrolases"/>
    <property type="match status" value="1"/>
</dbReference>
<feature type="region of interest" description="Disordered" evidence="1">
    <location>
        <begin position="66"/>
        <end position="88"/>
    </location>
</feature>
<evidence type="ECO:0000313" key="2">
    <source>
        <dbReference type="EMBL" id="CAE0750065.1"/>
    </source>
</evidence>
<dbReference type="SUPFAM" id="SSF55729">
    <property type="entry name" value="Acyl-CoA N-acyltransferases (Nat)"/>
    <property type="match status" value="1"/>
</dbReference>
<organism evidence="2">
    <name type="scientific">Chrysotila carterae</name>
    <name type="common">Marine alga</name>
    <name type="synonym">Syracosphaera carterae</name>
    <dbReference type="NCBI Taxonomy" id="13221"/>
    <lineage>
        <taxon>Eukaryota</taxon>
        <taxon>Haptista</taxon>
        <taxon>Haptophyta</taxon>
        <taxon>Prymnesiophyceae</taxon>
        <taxon>Isochrysidales</taxon>
        <taxon>Isochrysidaceae</taxon>
        <taxon>Chrysotila</taxon>
    </lineage>
</organism>
<dbReference type="CDD" id="cd04301">
    <property type="entry name" value="NAT_SF"/>
    <property type="match status" value="1"/>
</dbReference>
<dbReference type="Gene3D" id="3.40.50.300">
    <property type="entry name" value="P-loop containing nucleotide triphosphate hydrolases"/>
    <property type="match status" value="1"/>
</dbReference>
<dbReference type="EMBL" id="HBIZ01004717">
    <property type="protein sequence ID" value="CAE0750065.1"/>
    <property type="molecule type" value="Transcribed_RNA"/>
</dbReference>
<evidence type="ECO:0000313" key="3">
    <source>
        <dbReference type="EMBL" id="CAE0750067.1"/>
    </source>
</evidence>
<gene>
    <name evidence="2" type="ORF">PCAR00345_LOCUS2650</name>
    <name evidence="3" type="ORF">PCAR00345_LOCUS2652</name>
</gene>
<dbReference type="AlphaFoldDB" id="A0A6S9QEI2"/>
<sequence>MACCACSLGRQLRRSGVRAVLASSFPEVASWLQPDVVVVCRAGRAPVALAVAATTTQFPPPIVVSASAEDRPKPQSDSKGGASAHSTADGLSAAMEGLESAHIADAASGQTVDPSVTERGTDGPQFNSVAALTRGEVFLSQLADARFVCQSDELGSADLEDGCDDRALPERVVLAARVVTTAQTRVCERLFDAPFSGECATPLPRFPRDIVATRWRLGLLTGPSGSSKSALLRAHFGPPFEAAWQKDVSVRAQCIGGVAAADRFLDAAAMPCSKRDVPFEELSSGEQAQALLARALAKAAAHTEPPDRVARIDEFGSAWDERTASNVAAALSAFLRSGSDSGVRVVLAGCRCGFVRNGALQPDWVFEAASAKSLRPATTPQAPSPSGVGPSLAPKSNDAETAARSPAAMLSRLSANSTLSDWEVCASARCSGAGGAVRLGVPQVSLHLDRCGHAEWELFKSFHYKSEHLSPQCEAYALYACVLPADAARRVCVPVGFCATIPHSGKRSEASRAPPRRAHRTVVLPDWQGLGIGSRLSDAVAQLNRRRGADYFGQTVHPVFGEYRDRSPLWAPTRFNHTRPELRIEGWRGRIQGIAVRIREPKLIYSHVYEGPKDDSAAEHLRRRALFAVDGLPEELSAGDTP</sequence>
<reference evidence="2" key="1">
    <citation type="submission" date="2021-01" db="EMBL/GenBank/DDBJ databases">
        <authorList>
            <person name="Corre E."/>
            <person name="Pelletier E."/>
            <person name="Niang G."/>
            <person name="Scheremetjew M."/>
            <person name="Finn R."/>
            <person name="Kale V."/>
            <person name="Holt S."/>
            <person name="Cochrane G."/>
            <person name="Meng A."/>
            <person name="Brown T."/>
            <person name="Cohen L."/>
        </authorList>
    </citation>
    <scope>NUCLEOTIDE SEQUENCE</scope>
    <source>
        <strain evidence="2">CCMP645</strain>
    </source>
</reference>
<dbReference type="Gene3D" id="3.40.630.30">
    <property type="match status" value="1"/>
</dbReference>
<protein>
    <submittedName>
        <fullName evidence="2">Uncharacterized protein</fullName>
    </submittedName>
</protein>
<dbReference type="InterPro" id="IPR016181">
    <property type="entry name" value="Acyl_CoA_acyltransferase"/>
</dbReference>
<accession>A0A6S9QEI2</accession>